<evidence type="ECO:0000313" key="2">
    <source>
        <dbReference type="EMBL" id="OQV19491.1"/>
    </source>
</evidence>
<sequence length="114" mass="12305">MVSALSAGMWVAAALVVILIGNNGVQSVQYPGKTAMLNLYNTDSPPLSDYDYVRKLLDDSAKKMADDFRIMADNSLDFGLKRTNSAGRLASYAEAMNQANSALGPGRKRRSAPF</sequence>
<keyword evidence="3" id="KW-1185">Reference proteome</keyword>
<evidence type="ECO:0000313" key="3">
    <source>
        <dbReference type="Proteomes" id="UP000192578"/>
    </source>
</evidence>
<dbReference type="Proteomes" id="UP000192578">
    <property type="component" value="Unassembled WGS sequence"/>
</dbReference>
<protein>
    <submittedName>
        <fullName evidence="2">Uncharacterized protein</fullName>
    </submittedName>
</protein>
<name>A0A1W0WWC7_HYPEX</name>
<organism evidence="2 3">
    <name type="scientific">Hypsibius exemplaris</name>
    <name type="common">Freshwater tardigrade</name>
    <dbReference type="NCBI Taxonomy" id="2072580"/>
    <lineage>
        <taxon>Eukaryota</taxon>
        <taxon>Metazoa</taxon>
        <taxon>Ecdysozoa</taxon>
        <taxon>Tardigrada</taxon>
        <taxon>Eutardigrada</taxon>
        <taxon>Parachela</taxon>
        <taxon>Hypsibioidea</taxon>
        <taxon>Hypsibiidae</taxon>
        <taxon>Hypsibius</taxon>
    </lineage>
</organism>
<proteinExistence type="predicted"/>
<gene>
    <name evidence="2" type="ORF">BV898_06482</name>
</gene>
<evidence type="ECO:0000256" key="1">
    <source>
        <dbReference type="SAM" id="SignalP"/>
    </source>
</evidence>
<dbReference type="EMBL" id="MTYJ01000038">
    <property type="protein sequence ID" value="OQV19491.1"/>
    <property type="molecule type" value="Genomic_DNA"/>
</dbReference>
<feature type="chain" id="PRO_5010707834" evidence="1">
    <location>
        <begin position="28"/>
        <end position="114"/>
    </location>
</feature>
<feature type="signal peptide" evidence="1">
    <location>
        <begin position="1"/>
        <end position="27"/>
    </location>
</feature>
<reference evidence="3" key="1">
    <citation type="submission" date="2017-01" db="EMBL/GenBank/DDBJ databases">
        <title>Comparative genomics of anhydrobiosis in the tardigrade Hypsibius dujardini.</title>
        <authorList>
            <person name="Yoshida Y."/>
            <person name="Koutsovoulos G."/>
            <person name="Laetsch D."/>
            <person name="Stevens L."/>
            <person name="Kumar S."/>
            <person name="Horikawa D."/>
            <person name="Ishino K."/>
            <person name="Komine S."/>
            <person name="Tomita M."/>
            <person name="Blaxter M."/>
            <person name="Arakawa K."/>
        </authorList>
    </citation>
    <scope>NUCLEOTIDE SEQUENCE [LARGE SCALE GENOMIC DNA]</scope>
    <source>
        <strain evidence="3">Z151</strain>
    </source>
</reference>
<keyword evidence="1" id="KW-0732">Signal</keyword>
<dbReference type="AlphaFoldDB" id="A0A1W0WWC7"/>
<accession>A0A1W0WWC7</accession>
<comment type="caution">
    <text evidence="2">The sequence shown here is derived from an EMBL/GenBank/DDBJ whole genome shotgun (WGS) entry which is preliminary data.</text>
</comment>